<dbReference type="EMBL" id="LKCM01000058">
    <property type="protein sequence ID" value="KPQ44765.1"/>
    <property type="molecule type" value="Genomic_DNA"/>
</dbReference>
<organism evidence="1 2">
    <name type="scientific">Candidatus Methanoperedens nitratireducens</name>
    <dbReference type="NCBI Taxonomy" id="1392998"/>
    <lineage>
        <taxon>Archaea</taxon>
        <taxon>Methanobacteriati</taxon>
        <taxon>Methanobacteriota</taxon>
        <taxon>Stenosarchaea group</taxon>
        <taxon>Methanomicrobia</taxon>
        <taxon>Methanosarcinales</taxon>
        <taxon>ANME-2 cluster</taxon>
        <taxon>Candidatus Methanoperedentaceae</taxon>
        <taxon>Candidatus Methanoperedens</taxon>
    </lineage>
</organism>
<comment type="caution">
    <text evidence="1">The sequence shown here is derived from an EMBL/GenBank/DDBJ whole genome shotgun (WGS) entry which is preliminary data.</text>
</comment>
<proteinExistence type="predicted"/>
<sequence>MSVRKNISLEKGHLRKLEPLVLKHKGNFSAAMREIIDLIDTMTRDPEAINNLIDGLKTDYNLTENVIFWLIKQARGRIIDPEHLNSIIDPVKIVMLSDLEKYMGEMTNGASWQTNIRIEDYDDNVNPSYLTLTLSGNSNYKLEFLGGLISSFLVSHKKQEIVSLKKMSNKITVSFRKQINANFAKQSLINYFGDMEDISTEITKKLDFWKCIVNLYKQTNYNMVTIPKNYYQELLIGKEAPSYLTAPIEAIHKIPIRDIPLDVLIPTMKSVYEYMGIVERIDVNENTLYIYHGNTDKRAISAIEKILLNVLNSHGTRYESRCSENLIVMSPVLNNAQLIVAGEIQH</sequence>
<accession>A0A0P8AD56</accession>
<protein>
    <submittedName>
        <fullName evidence="1">Uncharacterized protein</fullName>
    </submittedName>
</protein>
<evidence type="ECO:0000313" key="1">
    <source>
        <dbReference type="EMBL" id="KPQ44765.1"/>
    </source>
</evidence>
<evidence type="ECO:0000313" key="2">
    <source>
        <dbReference type="Proteomes" id="UP000050360"/>
    </source>
</evidence>
<name>A0A0P8AD56_9EURY</name>
<reference evidence="1 2" key="1">
    <citation type="submission" date="2015-09" db="EMBL/GenBank/DDBJ databases">
        <title>A metagenomics-based metabolic model of nitrate-dependent anaerobic oxidation of methane by Methanoperedens-like archaea.</title>
        <authorList>
            <person name="Arshad A."/>
            <person name="Speth D.R."/>
            <person name="De Graaf R.M."/>
            <person name="Op Den Camp H.J."/>
            <person name="Jetten M.S."/>
            <person name="Welte C.U."/>
        </authorList>
    </citation>
    <scope>NUCLEOTIDE SEQUENCE [LARGE SCALE GENOMIC DNA]</scope>
</reference>
<dbReference type="AlphaFoldDB" id="A0A0P8AD56"/>
<gene>
    <name evidence="1" type="ORF">MPEBLZ_00651</name>
</gene>
<dbReference type="Proteomes" id="UP000050360">
    <property type="component" value="Unassembled WGS sequence"/>
</dbReference>